<dbReference type="GO" id="GO:0006355">
    <property type="term" value="P:regulation of DNA-templated transcription"/>
    <property type="evidence" value="ECO:0007669"/>
    <property type="project" value="InterPro"/>
</dbReference>
<dbReference type="InterPro" id="IPR051797">
    <property type="entry name" value="TrmB-like"/>
</dbReference>
<dbReference type="RefSeq" id="WP_030449596.1">
    <property type="nucleotide sequence ID" value="NZ_AP023354.1"/>
</dbReference>
<reference evidence="2" key="1">
    <citation type="submission" date="2020-08" db="EMBL/GenBank/DDBJ databases">
        <title>Whole genome shotgun sequence of Actinocatenispora sera NBRC 101916.</title>
        <authorList>
            <person name="Komaki H."/>
            <person name="Tamura T."/>
        </authorList>
    </citation>
    <scope>NUCLEOTIDE SEQUENCE</scope>
    <source>
        <strain evidence="2">NBRC 101916</strain>
    </source>
</reference>
<dbReference type="Gene3D" id="1.10.10.10">
    <property type="entry name" value="Winged helix-like DNA-binding domain superfamily/Winged helix DNA-binding domain"/>
    <property type="match status" value="2"/>
</dbReference>
<evidence type="ECO:0000313" key="3">
    <source>
        <dbReference type="Proteomes" id="UP000680750"/>
    </source>
</evidence>
<proteinExistence type="predicted"/>
<evidence type="ECO:0000313" key="2">
    <source>
        <dbReference type="EMBL" id="BCJ28649.1"/>
    </source>
</evidence>
<dbReference type="GO" id="GO:0003677">
    <property type="term" value="F:DNA binding"/>
    <property type="evidence" value="ECO:0007669"/>
    <property type="project" value="InterPro"/>
</dbReference>
<dbReference type="Pfam" id="PF01978">
    <property type="entry name" value="TrmB"/>
    <property type="match status" value="1"/>
</dbReference>
<dbReference type="PANTHER" id="PTHR34293">
    <property type="entry name" value="HTH-TYPE TRANSCRIPTIONAL REGULATOR TRMBL2"/>
    <property type="match status" value="1"/>
</dbReference>
<dbReference type="SUPFAM" id="SSF46785">
    <property type="entry name" value="Winged helix' DNA-binding domain"/>
    <property type="match status" value="1"/>
</dbReference>
<protein>
    <recommendedName>
        <fullName evidence="1">HTH luxR-type domain-containing protein</fullName>
    </recommendedName>
</protein>
<sequence length="339" mass="36724">MYELVGMAPDEGAMYRLLLRTAAADPAELADQLRIPAADVVTQLHAMERKGLVTRVVSTQDRFRAVRPELAFAPELAQRRSQLETVESIISRLGEEHRSHHASRGADELIEVVYGRDAVAHRFAQLQLGAEREVLGLLREPIQAVPPSDTAASQAALDSGVEYRTVYDLALLDVPGDPYEIASSLRRGEDARAAIGVPVKMVMVDREVAIVPLEVPARAEASAIVVHSSGLLDALAALFQRIWATATPLSVAGDGSVQAYRTAAAPSPADRQLLNLLVAGLTDQAIATQLGTSMRTVQRRVRDLSEFTGVRTRLQLVWQATLRGWLMPPGPPERSGEPG</sequence>
<dbReference type="InterPro" id="IPR000792">
    <property type="entry name" value="Tscrpt_reg_LuxR_C"/>
</dbReference>
<dbReference type="SMART" id="SM00421">
    <property type="entry name" value="HTH_LUXR"/>
    <property type="match status" value="1"/>
</dbReference>
<dbReference type="KEGG" id="aser:Asera_27570"/>
<dbReference type="EMBL" id="AP023354">
    <property type="protein sequence ID" value="BCJ28649.1"/>
    <property type="molecule type" value="Genomic_DNA"/>
</dbReference>
<keyword evidence="3" id="KW-1185">Reference proteome</keyword>
<dbReference type="PANTHER" id="PTHR34293:SF1">
    <property type="entry name" value="HTH-TYPE TRANSCRIPTIONAL REGULATOR TRMBL2"/>
    <property type="match status" value="1"/>
</dbReference>
<dbReference type="Proteomes" id="UP000680750">
    <property type="component" value="Chromosome"/>
</dbReference>
<gene>
    <name evidence="2" type="ORF">Asera_27570</name>
</gene>
<name>A0A810L1C7_9ACTN</name>
<organism evidence="2 3">
    <name type="scientific">Actinocatenispora sera</name>
    <dbReference type="NCBI Taxonomy" id="390989"/>
    <lineage>
        <taxon>Bacteria</taxon>
        <taxon>Bacillati</taxon>
        <taxon>Actinomycetota</taxon>
        <taxon>Actinomycetes</taxon>
        <taxon>Micromonosporales</taxon>
        <taxon>Micromonosporaceae</taxon>
        <taxon>Actinocatenispora</taxon>
    </lineage>
</organism>
<dbReference type="SUPFAM" id="SSF46894">
    <property type="entry name" value="C-terminal effector domain of the bipartite response regulators"/>
    <property type="match status" value="1"/>
</dbReference>
<evidence type="ECO:0000259" key="1">
    <source>
        <dbReference type="SMART" id="SM00421"/>
    </source>
</evidence>
<dbReference type="InterPro" id="IPR002831">
    <property type="entry name" value="Tscrpt_reg_TrmB_N"/>
</dbReference>
<feature type="domain" description="HTH luxR-type" evidence="1">
    <location>
        <begin position="263"/>
        <end position="320"/>
    </location>
</feature>
<accession>A0A810L1C7</accession>
<dbReference type="InterPro" id="IPR036388">
    <property type="entry name" value="WH-like_DNA-bd_sf"/>
</dbReference>
<dbReference type="InterPro" id="IPR036390">
    <property type="entry name" value="WH_DNA-bd_sf"/>
</dbReference>
<dbReference type="InterPro" id="IPR016032">
    <property type="entry name" value="Sig_transdc_resp-reg_C-effctor"/>
</dbReference>
<dbReference type="AlphaFoldDB" id="A0A810L1C7"/>